<dbReference type="AlphaFoldDB" id="A0AAW1JRC7"/>
<protein>
    <submittedName>
        <fullName evidence="1">Uncharacterized protein</fullName>
    </submittedName>
</protein>
<proteinExistence type="predicted"/>
<gene>
    <name evidence="1" type="ORF">QE152_g27646</name>
</gene>
<organism evidence="1 2">
    <name type="scientific">Popillia japonica</name>
    <name type="common">Japanese beetle</name>
    <dbReference type="NCBI Taxonomy" id="7064"/>
    <lineage>
        <taxon>Eukaryota</taxon>
        <taxon>Metazoa</taxon>
        <taxon>Ecdysozoa</taxon>
        <taxon>Arthropoda</taxon>
        <taxon>Hexapoda</taxon>
        <taxon>Insecta</taxon>
        <taxon>Pterygota</taxon>
        <taxon>Neoptera</taxon>
        <taxon>Endopterygota</taxon>
        <taxon>Coleoptera</taxon>
        <taxon>Polyphaga</taxon>
        <taxon>Scarabaeiformia</taxon>
        <taxon>Scarabaeidae</taxon>
        <taxon>Rutelinae</taxon>
        <taxon>Popillia</taxon>
    </lineage>
</organism>
<keyword evidence="2" id="KW-1185">Reference proteome</keyword>
<evidence type="ECO:0000313" key="1">
    <source>
        <dbReference type="EMBL" id="KAK9707757.1"/>
    </source>
</evidence>
<sequence length="75" mass="8401">MHIRGLKMGSCGIPLLMRSLDTVSEKEPTHLVLGLKMGSCGIPLLMRSLDTVSEKEPTHLVLVSNFVWKEWIDPK</sequence>
<evidence type="ECO:0000313" key="2">
    <source>
        <dbReference type="Proteomes" id="UP001458880"/>
    </source>
</evidence>
<accession>A0AAW1JRC7</accession>
<name>A0AAW1JRC7_POPJA</name>
<reference evidence="1 2" key="1">
    <citation type="journal article" date="2024" name="BMC Genomics">
        <title>De novo assembly and annotation of Popillia japonica's genome with initial clues to its potential as an invasive pest.</title>
        <authorList>
            <person name="Cucini C."/>
            <person name="Boschi S."/>
            <person name="Funari R."/>
            <person name="Cardaioli E."/>
            <person name="Iannotti N."/>
            <person name="Marturano G."/>
            <person name="Paoli F."/>
            <person name="Bruttini M."/>
            <person name="Carapelli A."/>
            <person name="Frati F."/>
            <person name="Nardi F."/>
        </authorList>
    </citation>
    <scope>NUCLEOTIDE SEQUENCE [LARGE SCALE GENOMIC DNA]</scope>
    <source>
        <strain evidence="1">DMR45628</strain>
    </source>
</reference>
<dbReference type="EMBL" id="JASPKY010000343">
    <property type="protein sequence ID" value="KAK9707757.1"/>
    <property type="molecule type" value="Genomic_DNA"/>
</dbReference>
<dbReference type="Proteomes" id="UP001458880">
    <property type="component" value="Unassembled WGS sequence"/>
</dbReference>
<comment type="caution">
    <text evidence="1">The sequence shown here is derived from an EMBL/GenBank/DDBJ whole genome shotgun (WGS) entry which is preliminary data.</text>
</comment>